<dbReference type="SUPFAM" id="SSF53187">
    <property type="entry name" value="Zn-dependent exopeptidases"/>
    <property type="match status" value="1"/>
</dbReference>
<dbReference type="GO" id="GO:0016787">
    <property type="term" value="F:hydrolase activity"/>
    <property type="evidence" value="ECO:0007669"/>
    <property type="project" value="InterPro"/>
</dbReference>
<sequence length="213" mass="23586">MKKQYTILMIGLTLLCVGYANGLTKTEKKILNYVEKHSGEAINLLEKVVNINSGSLNIEGNRKVGAIFQRELDNLGFRTYWVTYPDSIKRSGHLFAEMRGGKGKKIVMIGHLDTVFELDHPFQKFSRDGNTAYGPGVDDMKSGDVSLVYTMKALHYIDALKDMNLTLVFIGDEEKLGAHSSIVRKELISAGKWADIGLGFEGAHGMETGTIAR</sequence>
<dbReference type="EMBL" id="UINC01191020">
    <property type="protein sequence ID" value="SVE05449.1"/>
    <property type="molecule type" value="Genomic_DNA"/>
</dbReference>
<dbReference type="PANTHER" id="PTHR43808:SF32">
    <property type="entry name" value="ARGE_DAPE-RELATED DEACYLASE"/>
    <property type="match status" value="1"/>
</dbReference>
<reference evidence="1" key="1">
    <citation type="submission" date="2018-05" db="EMBL/GenBank/DDBJ databases">
        <authorList>
            <person name="Lanie J.A."/>
            <person name="Ng W.-L."/>
            <person name="Kazmierczak K.M."/>
            <person name="Andrzejewski T.M."/>
            <person name="Davidsen T.M."/>
            <person name="Wayne K.J."/>
            <person name="Tettelin H."/>
            <person name="Glass J.I."/>
            <person name="Rusch D."/>
            <person name="Podicherti R."/>
            <person name="Tsui H.-C.T."/>
            <person name="Winkler M.E."/>
        </authorList>
    </citation>
    <scope>NUCLEOTIDE SEQUENCE</scope>
</reference>
<dbReference type="InterPro" id="IPR002933">
    <property type="entry name" value="Peptidase_M20"/>
</dbReference>
<dbReference type="AlphaFoldDB" id="A0A383ACZ9"/>
<organism evidence="1">
    <name type="scientific">marine metagenome</name>
    <dbReference type="NCBI Taxonomy" id="408172"/>
    <lineage>
        <taxon>unclassified sequences</taxon>
        <taxon>metagenomes</taxon>
        <taxon>ecological metagenomes</taxon>
    </lineage>
</organism>
<dbReference type="Pfam" id="PF01546">
    <property type="entry name" value="Peptidase_M20"/>
    <property type="match status" value="1"/>
</dbReference>
<protein>
    <recommendedName>
        <fullName evidence="2">Peptidase M20 dimerisation domain-containing protein</fullName>
    </recommendedName>
</protein>
<dbReference type="InterPro" id="IPR050072">
    <property type="entry name" value="Peptidase_M20A"/>
</dbReference>
<dbReference type="PANTHER" id="PTHR43808">
    <property type="entry name" value="ACETYLORNITHINE DEACETYLASE"/>
    <property type="match status" value="1"/>
</dbReference>
<dbReference type="Gene3D" id="3.40.630.10">
    <property type="entry name" value="Zn peptidases"/>
    <property type="match status" value="1"/>
</dbReference>
<feature type="non-terminal residue" evidence="1">
    <location>
        <position position="213"/>
    </location>
</feature>
<evidence type="ECO:0000313" key="1">
    <source>
        <dbReference type="EMBL" id="SVE05449.1"/>
    </source>
</evidence>
<gene>
    <name evidence="1" type="ORF">METZ01_LOCUS458303</name>
</gene>
<name>A0A383ACZ9_9ZZZZ</name>
<evidence type="ECO:0008006" key="2">
    <source>
        <dbReference type="Google" id="ProtNLM"/>
    </source>
</evidence>
<accession>A0A383ACZ9</accession>
<proteinExistence type="predicted"/>